<dbReference type="InterPro" id="IPR055437">
    <property type="entry name" value="TMEM131L_Ig_5"/>
</dbReference>
<reference evidence="3" key="1">
    <citation type="submission" date="2015-01" db="EMBL/GenBank/DDBJ databases">
        <authorList>
            <person name="Aksoy S."/>
            <person name="Warren W."/>
            <person name="Wilson R.K."/>
        </authorList>
    </citation>
    <scope>NUCLEOTIDE SEQUENCE [LARGE SCALE GENOMIC DNA]</scope>
    <source>
        <strain evidence="3">IAEA</strain>
    </source>
</reference>
<name>A0A1B0BGN1_9MUSC</name>
<evidence type="ECO:0000313" key="3">
    <source>
        <dbReference type="Proteomes" id="UP000092460"/>
    </source>
</evidence>
<dbReference type="EMBL" id="JXJN01013908">
    <property type="status" value="NOT_ANNOTATED_CDS"/>
    <property type="molecule type" value="Genomic_DNA"/>
</dbReference>
<evidence type="ECO:0000259" key="1">
    <source>
        <dbReference type="Pfam" id="PF24501"/>
    </source>
</evidence>
<evidence type="ECO:0000313" key="2">
    <source>
        <dbReference type="EnsemblMetazoa" id="GPPI029387-PA"/>
    </source>
</evidence>
<feature type="domain" description="TMEM131L fifth Ig-like" evidence="1">
    <location>
        <begin position="34"/>
        <end position="89"/>
    </location>
</feature>
<protein>
    <recommendedName>
        <fullName evidence="1">TMEM131L fifth Ig-like domain-containing protein</fullName>
    </recommendedName>
</protein>
<dbReference type="Proteomes" id="UP000092460">
    <property type="component" value="Unassembled WGS sequence"/>
</dbReference>
<dbReference type="AlphaFoldDB" id="A0A1B0BGN1"/>
<dbReference type="VEuPathDB" id="VectorBase:GPPI029387"/>
<sequence>MQMERGCSATQKPSKVDVDVAHKHLAKCAFTACNSGNLPIWIKGIFIDDQPCTGYDFSIADCLNERIEIAFQPNLTVTLITKLFILKANDSFGFDYGLLAQLPNKGLD</sequence>
<dbReference type="Pfam" id="PF24501">
    <property type="entry name" value="Ig_TMEM131L_5"/>
    <property type="match status" value="1"/>
</dbReference>
<accession>A0A1B0BGN1</accession>
<reference evidence="2" key="2">
    <citation type="submission" date="2020-05" db="UniProtKB">
        <authorList>
            <consortium name="EnsemblMetazoa"/>
        </authorList>
    </citation>
    <scope>IDENTIFICATION</scope>
    <source>
        <strain evidence="2">IAEA</strain>
    </source>
</reference>
<proteinExistence type="predicted"/>
<dbReference type="EnsemblMetazoa" id="GPPI029387-RA">
    <property type="protein sequence ID" value="GPPI029387-PA"/>
    <property type="gene ID" value="GPPI029387"/>
</dbReference>
<organism evidence="2 3">
    <name type="scientific">Glossina palpalis gambiensis</name>
    <dbReference type="NCBI Taxonomy" id="67801"/>
    <lineage>
        <taxon>Eukaryota</taxon>
        <taxon>Metazoa</taxon>
        <taxon>Ecdysozoa</taxon>
        <taxon>Arthropoda</taxon>
        <taxon>Hexapoda</taxon>
        <taxon>Insecta</taxon>
        <taxon>Pterygota</taxon>
        <taxon>Neoptera</taxon>
        <taxon>Endopterygota</taxon>
        <taxon>Diptera</taxon>
        <taxon>Brachycera</taxon>
        <taxon>Muscomorpha</taxon>
        <taxon>Hippoboscoidea</taxon>
        <taxon>Glossinidae</taxon>
        <taxon>Glossina</taxon>
    </lineage>
</organism>
<keyword evidence="3" id="KW-1185">Reference proteome</keyword>